<evidence type="ECO:0000256" key="3">
    <source>
        <dbReference type="ARBA" id="ARBA00023163"/>
    </source>
</evidence>
<dbReference type="SMART" id="SM00342">
    <property type="entry name" value="HTH_ARAC"/>
    <property type="match status" value="1"/>
</dbReference>
<gene>
    <name evidence="5" type="ORF">KK488_11120</name>
</gene>
<keyword evidence="6" id="KW-1185">Reference proteome</keyword>
<dbReference type="PROSITE" id="PS01124">
    <property type="entry name" value="HTH_ARAC_FAMILY_2"/>
    <property type="match status" value="1"/>
</dbReference>
<sequence length="284" mass="30828">MSIQLDYAVPGPALSDYVTLFYWFRADIPYFEDVERADHAQIRFRLTSGGATYRFVDGNDQSVSDAHLVGPTTGAFRAQAAGPVHVFGAGLTPAGWAAIVGGDASTMINRALDLSDLFGQAAADEAIRQIDAAPDLAAKAARCEAILGRLMRSRRDRLLGFVRQVDGWLCADSSPAVEMLVRATGLSRRQVERKCRALYGAPPKLLARKYRALRAAVALLAEGVSIDEAIGMGFYDQPHMNREIKQFTGYTPGQMRSEPGLLAQLTIAQRYALGGQVHPIISDT</sequence>
<dbReference type="RefSeq" id="WP_214623467.1">
    <property type="nucleotide sequence ID" value="NZ_JAHGAW010000006.1"/>
</dbReference>
<keyword evidence="2" id="KW-0238">DNA-binding</keyword>
<dbReference type="Pfam" id="PF20240">
    <property type="entry name" value="DUF6597"/>
    <property type="match status" value="1"/>
</dbReference>
<proteinExistence type="predicted"/>
<dbReference type="Gene3D" id="1.10.10.60">
    <property type="entry name" value="Homeodomain-like"/>
    <property type="match status" value="1"/>
</dbReference>
<evidence type="ECO:0000259" key="4">
    <source>
        <dbReference type="PROSITE" id="PS01124"/>
    </source>
</evidence>
<keyword evidence="1" id="KW-0805">Transcription regulation</keyword>
<dbReference type="GO" id="GO:0003700">
    <property type="term" value="F:DNA-binding transcription factor activity"/>
    <property type="evidence" value="ECO:0007669"/>
    <property type="project" value="InterPro"/>
</dbReference>
<dbReference type="EMBL" id="JAHGAW010000006">
    <property type="protein sequence ID" value="MBT2187495.1"/>
    <property type="molecule type" value="Genomic_DNA"/>
</dbReference>
<evidence type="ECO:0000256" key="2">
    <source>
        <dbReference type="ARBA" id="ARBA00023125"/>
    </source>
</evidence>
<dbReference type="Pfam" id="PF12833">
    <property type="entry name" value="HTH_18"/>
    <property type="match status" value="1"/>
</dbReference>
<dbReference type="InterPro" id="IPR046532">
    <property type="entry name" value="DUF6597"/>
</dbReference>
<evidence type="ECO:0000313" key="5">
    <source>
        <dbReference type="EMBL" id="MBT2187495.1"/>
    </source>
</evidence>
<dbReference type="Proteomes" id="UP001138757">
    <property type="component" value="Unassembled WGS sequence"/>
</dbReference>
<keyword evidence="3" id="KW-0804">Transcription</keyword>
<dbReference type="InterPro" id="IPR050204">
    <property type="entry name" value="AraC_XylS_family_regulators"/>
</dbReference>
<dbReference type="InterPro" id="IPR018060">
    <property type="entry name" value="HTH_AraC"/>
</dbReference>
<feature type="domain" description="HTH araC/xylS-type" evidence="4">
    <location>
        <begin position="177"/>
        <end position="258"/>
    </location>
</feature>
<organism evidence="5 6">
    <name type="scientific">Sphingobium nicotianae</name>
    <dbReference type="NCBI Taxonomy" id="2782607"/>
    <lineage>
        <taxon>Bacteria</taxon>
        <taxon>Pseudomonadati</taxon>
        <taxon>Pseudomonadota</taxon>
        <taxon>Alphaproteobacteria</taxon>
        <taxon>Sphingomonadales</taxon>
        <taxon>Sphingomonadaceae</taxon>
        <taxon>Sphingobium</taxon>
    </lineage>
</organism>
<dbReference type="GO" id="GO:0043565">
    <property type="term" value="F:sequence-specific DNA binding"/>
    <property type="evidence" value="ECO:0007669"/>
    <property type="project" value="InterPro"/>
</dbReference>
<dbReference type="PANTHER" id="PTHR46796">
    <property type="entry name" value="HTH-TYPE TRANSCRIPTIONAL ACTIVATOR RHAS-RELATED"/>
    <property type="match status" value="1"/>
</dbReference>
<accession>A0A9X1DCC0</accession>
<dbReference type="AlphaFoldDB" id="A0A9X1DCC0"/>
<reference evidence="5" key="1">
    <citation type="submission" date="2021-05" db="EMBL/GenBank/DDBJ databases">
        <title>Genome of Sphingobium sp. strain.</title>
        <authorList>
            <person name="Fan R."/>
        </authorList>
    </citation>
    <scope>NUCLEOTIDE SEQUENCE</scope>
    <source>
        <strain evidence="5">H33</strain>
    </source>
</reference>
<protein>
    <submittedName>
        <fullName evidence="5">AraC family transcriptional regulator</fullName>
    </submittedName>
</protein>
<comment type="caution">
    <text evidence="5">The sequence shown here is derived from an EMBL/GenBank/DDBJ whole genome shotgun (WGS) entry which is preliminary data.</text>
</comment>
<evidence type="ECO:0000256" key="1">
    <source>
        <dbReference type="ARBA" id="ARBA00023015"/>
    </source>
</evidence>
<evidence type="ECO:0000313" key="6">
    <source>
        <dbReference type="Proteomes" id="UP001138757"/>
    </source>
</evidence>
<name>A0A9X1DCC0_9SPHN</name>